<protein>
    <submittedName>
        <fullName evidence="4">Transcriptional regulator</fullName>
    </submittedName>
</protein>
<dbReference type="RefSeq" id="WP_129232350.1">
    <property type="nucleotide sequence ID" value="NZ_SDPO01000004.1"/>
</dbReference>
<dbReference type="AlphaFoldDB" id="A0A4Q2JJ67"/>
<accession>A0A4Q2JJ67</accession>
<dbReference type="GO" id="GO:0003677">
    <property type="term" value="F:DNA binding"/>
    <property type="evidence" value="ECO:0007669"/>
    <property type="project" value="UniProtKB-KW"/>
</dbReference>
<dbReference type="Proteomes" id="UP000292935">
    <property type="component" value="Unassembled WGS sequence"/>
</dbReference>
<keyword evidence="5" id="KW-1185">Reference proteome</keyword>
<organism evidence="4 5">
    <name type="scientific">Agromyces fucosus</name>
    <dbReference type="NCBI Taxonomy" id="41985"/>
    <lineage>
        <taxon>Bacteria</taxon>
        <taxon>Bacillati</taxon>
        <taxon>Actinomycetota</taxon>
        <taxon>Actinomycetes</taxon>
        <taxon>Micrococcales</taxon>
        <taxon>Microbacteriaceae</taxon>
        <taxon>Agromyces</taxon>
    </lineage>
</organism>
<evidence type="ECO:0000256" key="2">
    <source>
        <dbReference type="ARBA" id="ARBA00023125"/>
    </source>
</evidence>
<keyword evidence="2" id="KW-0238">DNA-binding</keyword>
<dbReference type="PANTHER" id="PTHR38465:SF1">
    <property type="entry name" value="HTH-TYPE TRANSCRIPTIONAL REGULATOR MJ1563-RELATED"/>
    <property type="match status" value="1"/>
</dbReference>
<comment type="caution">
    <text evidence="4">The sequence shown here is derived from an EMBL/GenBank/DDBJ whole genome shotgun (WGS) entry which is preliminary data.</text>
</comment>
<sequence length="154" mass="16706">MSEHDERAAEFIESVGDALAAWHLSRATGRVYGFLLLRQGPETLDTIGAELGLSTGGASTAVRELVSWGLARTIPQPGSRRLRVEAVGGFEQLLAASHERTRTLIRTLRSGTALTEDARARERLHAVVGLFEGYVDAGDEMLRRHHAGDGDPPH</sequence>
<dbReference type="InterPro" id="IPR036390">
    <property type="entry name" value="WH_DNA-bd_sf"/>
</dbReference>
<dbReference type="InterPro" id="IPR052362">
    <property type="entry name" value="HTH-GbsR_regulator"/>
</dbReference>
<proteinExistence type="predicted"/>
<reference evidence="4 5" key="1">
    <citation type="submission" date="2019-01" db="EMBL/GenBank/DDBJ databases">
        <authorList>
            <person name="Li J."/>
        </authorList>
    </citation>
    <scope>NUCLEOTIDE SEQUENCE [LARGE SCALE GENOMIC DNA]</scope>
    <source>
        <strain evidence="4 5">CCUG 35506</strain>
    </source>
</reference>
<evidence type="ECO:0000313" key="4">
    <source>
        <dbReference type="EMBL" id="RXZ46586.1"/>
    </source>
</evidence>
<evidence type="ECO:0000256" key="3">
    <source>
        <dbReference type="ARBA" id="ARBA00023163"/>
    </source>
</evidence>
<dbReference type="InterPro" id="IPR036388">
    <property type="entry name" value="WH-like_DNA-bd_sf"/>
</dbReference>
<keyword evidence="3" id="KW-0804">Transcription</keyword>
<dbReference type="Gene3D" id="1.10.10.10">
    <property type="entry name" value="Winged helix-like DNA-binding domain superfamily/Winged helix DNA-binding domain"/>
    <property type="match status" value="1"/>
</dbReference>
<gene>
    <name evidence="4" type="ORF">ESP57_17040</name>
</gene>
<evidence type="ECO:0000256" key="1">
    <source>
        <dbReference type="ARBA" id="ARBA00023015"/>
    </source>
</evidence>
<evidence type="ECO:0000313" key="5">
    <source>
        <dbReference type="Proteomes" id="UP000292935"/>
    </source>
</evidence>
<dbReference type="SUPFAM" id="SSF46785">
    <property type="entry name" value="Winged helix' DNA-binding domain"/>
    <property type="match status" value="1"/>
</dbReference>
<dbReference type="OrthoDB" id="8097571at2"/>
<dbReference type="PANTHER" id="PTHR38465">
    <property type="entry name" value="HTH-TYPE TRANSCRIPTIONAL REGULATOR MJ1563-RELATED"/>
    <property type="match status" value="1"/>
</dbReference>
<name>A0A4Q2JJ67_9MICO</name>
<dbReference type="EMBL" id="SDPO01000004">
    <property type="protein sequence ID" value="RXZ46586.1"/>
    <property type="molecule type" value="Genomic_DNA"/>
</dbReference>
<keyword evidence="1" id="KW-0805">Transcription regulation</keyword>